<organism evidence="2 4">
    <name type="scientific">Cercospora beticola</name>
    <name type="common">Sugarbeet leaf spot fungus</name>
    <dbReference type="NCBI Taxonomy" id="122368"/>
    <lineage>
        <taxon>Eukaryota</taxon>
        <taxon>Fungi</taxon>
        <taxon>Dikarya</taxon>
        <taxon>Ascomycota</taxon>
        <taxon>Pezizomycotina</taxon>
        <taxon>Dothideomycetes</taxon>
        <taxon>Dothideomycetidae</taxon>
        <taxon>Mycosphaerellales</taxon>
        <taxon>Mycosphaerellaceae</taxon>
        <taxon>Cercospora</taxon>
    </lineage>
</organism>
<feature type="transmembrane region" description="Helical" evidence="1">
    <location>
        <begin position="21"/>
        <end position="44"/>
    </location>
</feature>
<dbReference type="OrthoDB" id="3220769at2759"/>
<dbReference type="Proteomes" id="UP000230605">
    <property type="component" value="Chromosome 3"/>
</dbReference>
<evidence type="ECO:0000313" key="3">
    <source>
        <dbReference type="EMBL" id="WPB00125.1"/>
    </source>
</evidence>
<name>A0A2G5I5A4_CERBT</name>
<evidence type="ECO:0000256" key="1">
    <source>
        <dbReference type="SAM" id="Phobius"/>
    </source>
</evidence>
<keyword evidence="5" id="KW-1185">Reference proteome</keyword>
<keyword evidence="1" id="KW-1133">Transmembrane helix</keyword>
<feature type="transmembrane region" description="Helical" evidence="1">
    <location>
        <begin position="402"/>
        <end position="432"/>
    </location>
</feature>
<evidence type="ECO:0000313" key="4">
    <source>
        <dbReference type="Proteomes" id="UP000230605"/>
    </source>
</evidence>
<dbReference type="Proteomes" id="UP001302367">
    <property type="component" value="Chromosome 3"/>
</dbReference>
<gene>
    <name evidence="2" type="ORF">CB0940_02965</name>
    <name evidence="3" type="ORF">RHO25_004744</name>
</gene>
<evidence type="ECO:0000313" key="5">
    <source>
        <dbReference type="Proteomes" id="UP001302367"/>
    </source>
</evidence>
<keyword evidence="1" id="KW-0472">Membrane</keyword>
<reference evidence="3 5" key="2">
    <citation type="submission" date="2023-09" db="EMBL/GenBank/DDBJ databases">
        <title>Complete-Gapless Cercospora beticola genome.</title>
        <authorList>
            <person name="Wyatt N.A."/>
            <person name="Spanner R.E."/>
            <person name="Bolton M.D."/>
        </authorList>
    </citation>
    <scope>NUCLEOTIDE SEQUENCE [LARGE SCALE GENOMIC DNA]</scope>
    <source>
        <strain evidence="3">Cb09-40</strain>
    </source>
</reference>
<keyword evidence="1" id="KW-0812">Transmembrane</keyword>
<protein>
    <submittedName>
        <fullName evidence="2">Uncharacterized protein</fullName>
    </submittedName>
</protein>
<reference evidence="2 4" key="1">
    <citation type="submission" date="2015-10" db="EMBL/GenBank/DDBJ databases">
        <title>The cercosporin biosynthetic gene cluster was horizontally transferred to several fungal lineages and shown to be expanded in Cercospora beticola based on microsynteny with recipient genomes.</title>
        <authorList>
            <person name="De Jonge R."/>
            <person name="Ebert M.K."/>
            <person name="Suttle J.C."/>
            <person name="Jurick Ii W.M."/>
            <person name="Secor G.A."/>
            <person name="Thomma B.P."/>
            <person name="Van De Peer Y."/>
            <person name="Bolton M.D."/>
        </authorList>
    </citation>
    <scope>NUCLEOTIDE SEQUENCE [LARGE SCALE GENOMIC DNA]</scope>
    <source>
        <strain evidence="2 4">09-40</strain>
    </source>
</reference>
<accession>A0A2G5I5A4</accession>
<evidence type="ECO:0000313" key="2">
    <source>
        <dbReference type="EMBL" id="PIA99987.1"/>
    </source>
</evidence>
<dbReference type="EMBL" id="CP134186">
    <property type="protein sequence ID" value="WPB00125.1"/>
    <property type="molecule type" value="Genomic_DNA"/>
</dbReference>
<sequence>MRAKSGNSFFEYPLSRPFPSPIFTWLIIVGGLVLTVLFSSVAVASNAYQLESVYTTNPNETESDSSRRWFQRQPFSWLNSMETKCQPALLTVGTRYLTTNRGFVYTLDSLRNGNYSAANYEVLSSTSYKNVTLRGCEVTEISINLARRDNSRQAKNFWSWGATNAQAAVSCSIESGEGVVDASFALELPPARDARRITDGFLTQNATGNVNMWYGIQIAMSWYGQIATGMAYSVPSSTGSWGAGVVTLTRNLGEKDYRKLTFFDANIGISTDQGGLSFMNPGSDNTNKTIKDWSEQWTTGGGNYQLPNISTSVDAFGKSFYSLLLSDFGAGNDTNALLKAEGIDYLQSIVDSDLDAASDGQNKGTVTQRYDPNDQLASATRATGTTLFAQYLCSVPKSKGGWSIFFGVLLADIVFLSACWNLFVWISTTYIIPRLDSRMRYCEGCVNGASVTGHVVHKPHATSEMESQELLPVATPDSLSTRSAAPLIRNHSDLV</sequence>
<dbReference type="EMBL" id="LKMD01000101">
    <property type="protein sequence ID" value="PIA99987.1"/>
    <property type="molecule type" value="Genomic_DNA"/>
</dbReference>
<proteinExistence type="predicted"/>
<dbReference type="AlphaFoldDB" id="A0A2G5I5A4"/>